<keyword evidence="2" id="KW-0812">Transmembrane</keyword>
<feature type="compositionally biased region" description="Basic and acidic residues" evidence="1">
    <location>
        <begin position="178"/>
        <end position="192"/>
    </location>
</feature>
<dbReference type="OrthoDB" id="2441076at2759"/>
<keyword evidence="4" id="KW-1185">Reference proteome</keyword>
<reference evidence="3" key="1">
    <citation type="submission" date="2021-11" db="EMBL/GenBank/DDBJ databases">
        <authorList>
            <person name="Herlambang A."/>
            <person name="Guo Y."/>
            <person name="Takashima Y."/>
            <person name="Nishizawa T."/>
        </authorList>
    </citation>
    <scope>NUCLEOTIDE SEQUENCE</scope>
    <source>
        <strain evidence="3">E1425</strain>
    </source>
</reference>
<keyword evidence="2" id="KW-1133">Transmembrane helix</keyword>
<feature type="compositionally biased region" description="Gly residues" evidence="1">
    <location>
        <begin position="494"/>
        <end position="505"/>
    </location>
</feature>
<evidence type="ECO:0000256" key="1">
    <source>
        <dbReference type="SAM" id="MobiDB-lite"/>
    </source>
</evidence>
<gene>
    <name evidence="3" type="ORF">EMPS_05236</name>
</gene>
<feature type="compositionally biased region" description="Low complexity" evidence="1">
    <location>
        <begin position="413"/>
        <end position="436"/>
    </location>
</feature>
<name>A0A9P3LW99_9FUNG</name>
<evidence type="ECO:0000256" key="2">
    <source>
        <dbReference type="SAM" id="Phobius"/>
    </source>
</evidence>
<dbReference type="EMBL" id="BQFW01000007">
    <property type="protein sequence ID" value="GJJ72878.1"/>
    <property type="molecule type" value="Genomic_DNA"/>
</dbReference>
<evidence type="ECO:0000313" key="4">
    <source>
        <dbReference type="Proteomes" id="UP000827284"/>
    </source>
</evidence>
<feature type="region of interest" description="Disordered" evidence="1">
    <location>
        <begin position="178"/>
        <end position="209"/>
    </location>
</feature>
<dbReference type="AlphaFoldDB" id="A0A9P3LW99"/>
<sequence>MPQLLLAVPLGRTWFGTRYWKTPSLMDLPVELEYIPYPELEARFTKLNKIAQRVYPTPRPNIIALVLFSCLFVAAAVGVARAGRSSAPSLSAFQIMAQSACFILPVLIILWIRLRKDSNVKARKLFKRRSLKLLRTWTSQDSVTHAMQWKLRQRPRSLVNQWTLEGLPQQEQIELDQHHHQRELQQDDDRGSIEVQETGNGDPDVPSDQTAVAALPTNVDPTVTLPRRTADVYSALRSPISISAPPPAIVLMMTPSQLQQEQSQLQPSPDSHQVQSSSAVIATSNLAARPAPDHRSTWEPWKDLFKDLSCCAFFFREAKVWVIEISIREGVADEYALPVPSPVYCDYRLPEYDVVMGLQSAGTMTVAGLSAGVTPSTRYVGQPPAYESDSDDDSGNDEDADMDDEDHDDDSTHTTTESSVSSLPQEQLQQLQQSHQAVEMTSIGGGSVIVEMTSMTTVASSTTLASSLPAKNSKDEEVDPDNSSKDPRTTGSSSHGGGKRQGIEE</sequence>
<accession>A0A9P3LW99</accession>
<feature type="transmembrane region" description="Helical" evidence="2">
    <location>
        <begin position="95"/>
        <end position="114"/>
    </location>
</feature>
<reference evidence="3" key="2">
    <citation type="journal article" date="2022" name="Microbiol. Resour. Announc.">
        <title>Whole-Genome Sequence of Entomortierella parvispora E1425, a Mucoromycotan Fungus Associated with Burkholderiaceae-Related Endosymbiotic Bacteria.</title>
        <authorList>
            <person name="Herlambang A."/>
            <person name="Guo Y."/>
            <person name="Takashima Y."/>
            <person name="Narisawa K."/>
            <person name="Ohta H."/>
            <person name="Nishizawa T."/>
        </authorList>
    </citation>
    <scope>NUCLEOTIDE SEQUENCE</scope>
    <source>
        <strain evidence="3">E1425</strain>
    </source>
</reference>
<proteinExistence type="predicted"/>
<feature type="compositionally biased region" description="Acidic residues" evidence="1">
    <location>
        <begin position="388"/>
        <end position="409"/>
    </location>
</feature>
<protein>
    <submittedName>
        <fullName evidence="3">Uncharacterized protein</fullName>
    </submittedName>
</protein>
<organism evidence="3 4">
    <name type="scientific">Entomortierella parvispora</name>
    <dbReference type="NCBI Taxonomy" id="205924"/>
    <lineage>
        <taxon>Eukaryota</taxon>
        <taxon>Fungi</taxon>
        <taxon>Fungi incertae sedis</taxon>
        <taxon>Mucoromycota</taxon>
        <taxon>Mortierellomycotina</taxon>
        <taxon>Mortierellomycetes</taxon>
        <taxon>Mortierellales</taxon>
        <taxon>Mortierellaceae</taxon>
        <taxon>Entomortierella</taxon>
    </lineage>
</organism>
<dbReference type="Proteomes" id="UP000827284">
    <property type="component" value="Unassembled WGS sequence"/>
</dbReference>
<feature type="region of interest" description="Disordered" evidence="1">
    <location>
        <begin position="460"/>
        <end position="505"/>
    </location>
</feature>
<feature type="transmembrane region" description="Helical" evidence="2">
    <location>
        <begin position="62"/>
        <end position="83"/>
    </location>
</feature>
<comment type="caution">
    <text evidence="3">The sequence shown here is derived from an EMBL/GenBank/DDBJ whole genome shotgun (WGS) entry which is preliminary data.</text>
</comment>
<keyword evidence="2" id="KW-0472">Membrane</keyword>
<feature type="region of interest" description="Disordered" evidence="1">
    <location>
        <begin position="374"/>
        <end position="437"/>
    </location>
</feature>
<evidence type="ECO:0000313" key="3">
    <source>
        <dbReference type="EMBL" id="GJJ72878.1"/>
    </source>
</evidence>